<dbReference type="Gene3D" id="1.25.10.10">
    <property type="entry name" value="Leucine-rich Repeat Variant"/>
    <property type="match status" value="2"/>
</dbReference>
<dbReference type="InterPro" id="IPR016024">
    <property type="entry name" value="ARM-type_fold"/>
</dbReference>
<feature type="region of interest" description="Disordered" evidence="2">
    <location>
        <begin position="412"/>
        <end position="431"/>
    </location>
</feature>
<dbReference type="AlphaFoldDB" id="A0A8S1J7L3"/>
<dbReference type="EMBL" id="CAJHUC010001615">
    <property type="protein sequence ID" value="CAD7701721.1"/>
    <property type="molecule type" value="Genomic_DNA"/>
</dbReference>
<evidence type="ECO:0000313" key="3">
    <source>
        <dbReference type="EMBL" id="CAD7701721.1"/>
    </source>
</evidence>
<accession>A0A8S1J7L3</accession>
<reference evidence="3" key="1">
    <citation type="submission" date="2020-12" db="EMBL/GenBank/DDBJ databases">
        <authorList>
            <person name="Iha C."/>
        </authorList>
    </citation>
    <scope>NUCLEOTIDE SEQUENCE</scope>
</reference>
<protein>
    <submittedName>
        <fullName evidence="3">Uncharacterized protein</fullName>
    </submittedName>
</protein>
<dbReference type="InterPro" id="IPR011989">
    <property type="entry name" value="ARM-like"/>
</dbReference>
<gene>
    <name evidence="3" type="ORF">OSTQU699_LOCUS7078</name>
</gene>
<evidence type="ECO:0000256" key="1">
    <source>
        <dbReference type="PROSITE-ProRule" id="PRU00259"/>
    </source>
</evidence>
<evidence type="ECO:0000256" key="2">
    <source>
        <dbReference type="SAM" id="MobiDB-lite"/>
    </source>
</evidence>
<name>A0A8S1J7L3_9CHLO</name>
<dbReference type="PANTHER" id="PTHR46241:SF1">
    <property type="entry name" value="OUTER DYNEIN ARM-DOCKING COMPLEX SUBUNIT 2"/>
    <property type="match status" value="1"/>
</dbReference>
<comment type="caution">
    <text evidence="3">The sequence shown here is derived from an EMBL/GenBank/DDBJ whole genome shotgun (WGS) entry which is preliminary data.</text>
</comment>
<dbReference type="PROSITE" id="PS50176">
    <property type="entry name" value="ARM_REPEAT"/>
    <property type="match status" value="2"/>
</dbReference>
<dbReference type="Pfam" id="PF00514">
    <property type="entry name" value="Arm"/>
    <property type="match status" value="3"/>
</dbReference>
<sequence length="507" mass="55532">MPTAAELAKYFLTETTEGAQGASLGICRTGPWAHSVPRPRPQRPRRGTGIRLGPRHCKLLVKSVRRWRYWRPSWRAAKPGGAIGQRRPGDMASEAPHVYRAIDWLRSGDEEKEYQASLALRSLAGHPANKPMIREAGGIQQLVALLDGGPHSALTVVVAETLSCLVADDPVNRELLRHYGGIGKFVQLLDYGAEAECTHRALLALRILTDKEVDRLTILKSGGVRPLVRLLDSGPESEITEYAAAALGNLAAGSQPIKDALRDAGAIPPLVKLLRDDPEQISAELAAVVLRNLSLQNPANRQEIVDAGGLQPLLRLLSSGQEKLHFPLSCVAEYLEIKSATQMKTKSSDGQCCFDPMHGHLCLAVVDPSKLGCFGPSATCNPRDRNAERYSLLRKLTITEPDNHTLELNFTAPDKQGPAPIANTNRSNRPSTKRLQRIILSSCNATEVKGAIMRMLTRMHLEREFKMNHTANVPLTGRLPLEDSLVDSMPSGNLRSPVPRRTMPSRV</sequence>
<feature type="repeat" description="ARM" evidence="1">
    <location>
        <begin position="265"/>
        <end position="309"/>
    </location>
</feature>
<dbReference type="OrthoDB" id="511835at2759"/>
<evidence type="ECO:0000313" key="4">
    <source>
        <dbReference type="Proteomes" id="UP000708148"/>
    </source>
</evidence>
<feature type="repeat" description="ARM" evidence="1">
    <location>
        <begin position="222"/>
        <end position="265"/>
    </location>
</feature>
<dbReference type="PANTHER" id="PTHR46241">
    <property type="entry name" value="ARMADILLO REPEAT-CONTAINING PROTEIN 4 ARMC4"/>
    <property type="match status" value="1"/>
</dbReference>
<keyword evidence="4" id="KW-1185">Reference proteome</keyword>
<dbReference type="InterPro" id="IPR000225">
    <property type="entry name" value="Armadillo"/>
</dbReference>
<dbReference type="Proteomes" id="UP000708148">
    <property type="component" value="Unassembled WGS sequence"/>
</dbReference>
<dbReference type="SUPFAM" id="SSF48371">
    <property type="entry name" value="ARM repeat"/>
    <property type="match status" value="1"/>
</dbReference>
<proteinExistence type="predicted"/>
<feature type="region of interest" description="Disordered" evidence="2">
    <location>
        <begin position="484"/>
        <end position="507"/>
    </location>
</feature>
<organism evidence="3 4">
    <name type="scientific">Ostreobium quekettii</name>
    <dbReference type="NCBI Taxonomy" id="121088"/>
    <lineage>
        <taxon>Eukaryota</taxon>
        <taxon>Viridiplantae</taxon>
        <taxon>Chlorophyta</taxon>
        <taxon>core chlorophytes</taxon>
        <taxon>Ulvophyceae</taxon>
        <taxon>TCBD clade</taxon>
        <taxon>Bryopsidales</taxon>
        <taxon>Ostreobineae</taxon>
        <taxon>Ostreobiaceae</taxon>
        <taxon>Ostreobium</taxon>
    </lineage>
</organism>
<dbReference type="SMART" id="SM00185">
    <property type="entry name" value="ARM"/>
    <property type="match status" value="5"/>
</dbReference>